<reference evidence="1" key="1">
    <citation type="submission" date="2018-05" db="EMBL/GenBank/DDBJ databases">
        <authorList>
            <person name="Lanie J.A."/>
            <person name="Ng W.-L."/>
            <person name="Kazmierczak K.M."/>
            <person name="Andrzejewski T.M."/>
            <person name="Davidsen T.M."/>
            <person name="Wayne K.J."/>
            <person name="Tettelin H."/>
            <person name="Glass J.I."/>
            <person name="Rusch D."/>
            <person name="Podicherti R."/>
            <person name="Tsui H.-C.T."/>
            <person name="Winkler M.E."/>
        </authorList>
    </citation>
    <scope>NUCLEOTIDE SEQUENCE</scope>
</reference>
<proteinExistence type="predicted"/>
<dbReference type="EMBL" id="UINC01170201">
    <property type="protein sequence ID" value="SVD74127.1"/>
    <property type="molecule type" value="Genomic_DNA"/>
</dbReference>
<accession>A0A382XSM1</accession>
<dbReference type="AlphaFoldDB" id="A0A382XSM1"/>
<organism evidence="1">
    <name type="scientific">marine metagenome</name>
    <dbReference type="NCBI Taxonomy" id="408172"/>
    <lineage>
        <taxon>unclassified sequences</taxon>
        <taxon>metagenomes</taxon>
        <taxon>ecological metagenomes</taxon>
    </lineage>
</organism>
<gene>
    <name evidence="1" type="ORF">METZ01_LOCUS426981</name>
</gene>
<sequence length="57" mass="6874">MDRVRISQENNRQRISLDRHRWLPFEFNGSELRERERNAVVCPLYKRAFGKNIGLSN</sequence>
<protein>
    <submittedName>
        <fullName evidence="1">Uncharacterized protein</fullName>
    </submittedName>
</protein>
<evidence type="ECO:0000313" key="1">
    <source>
        <dbReference type="EMBL" id="SVD74127.1"/>
    </source>
</evidence>
<name>A0A382XSM1_9ZZZZ</name>